<evidence type="ECO:0000313" key="1">
    <source>
        <dbReference type="EMBL" id="SNY05901.1"/>
    </source>
</evidence>
<proteinExistence type="predicted"/>
<dbReference type="Proteomes" id="UP000219573">
    <property type="component" value="Unassembled WGS sequence"/>
</dbReference>
<gene>
    <name evidence="1" type="ORF">SAMN06265827_101172</name>
</gene>
<organism evidence="1 2">
    <name type="scientific">Orenia metallireducens</name>
    <dbReference type="NCBI Taxonomy" id="1413210"/>
    <lineage>
        <taxon>Bacteria</taxon>
        <taxon>Bacillati</taxon>
        <taxon>Bacillota</taxon>
        <taxon>Clostridia</taxon>
        <taxon>Halanaerobiales</taxon>
        <taxon>Halobacteroidaceae</taxon>
        <taxon>Orenia</taxon>
    </lineage>
</organism>
<accession>A0A285F6S3</accession>
<sequence>MRKFLNIGHPRSGTGFTSKLLKKFAYDVGHEVLGEDGISSWMFAVEEDQFWGPRGVNRKNYEFEHLIMNIRKPLDIISSVLYTENTVPVSYNLRAKYIDFTGLNEIEKAVKSVLGWYKIIQAQNPELILKVDANPEQTLYYYLRYQLEEDVEFPLETLPTNVNARKHSKLSYEEIKKNCTQELIIEYRFFCDFYGYSYS</sequence>
<name>A0A285F6S3_9FIRM</name>
<evidence type="ECO:0008006" key="3">
    <source>
        <dbReference type="Google" id="ProtNLM"/>
    </source>
</evidence>
<reference evidence="2" key="1">
    <citation type="submission" date="2017-09" db="EMBL/GenBank/DDBJ databases">
        <authorList>
            <person name="Varghese N."/>
            <person name="Submissions S."/>
        </authorList>
    </citation>
    <scope>NUCLEOTIDE SEQUENCE [LARGE SCALE GENOMIC DNA]</scope>
    <source>
        <strain evidence="2">MSL47</strain>
    </source>
</reference>
<dbReference type="EMBL" id="OBDZ01000001">
    <property type="protein sequence ID" value="SNY05901.1"/>
    <property type="molecule type" value="Genomic_DNA"/>
</dbReference>
<evidence type="ECO:0000313" key="2">
    <source>
        <dbReference type="Proteomes" id="UP000219573"/>
    </source>
</evidence>
<dbReference type="RefSeq" id="WP_097016213.1">
    <property type="nucleotide sequence ID" value="NZ_OBDZ01000001.1"/>
</dbReference>
<protein>
    <recommendedName>
        <fullName evidence="3">Sulfotransferase family protein</fullName>
    </recommendedName>
</protein>
<keyword evidence="2" id="KW-1185">Reference proteome</keyword>
<dbReference type="AlphaFoldDB" id="A0A285F6S3"/>